<dbReference type="CDD" id="cd18506">
    <property type="entry name" value="BACK2_LZTR1"/>
    <property type="match status" value="1"/>
</dbReference>
<keyword evidence="2" id="KW-0677">Repeat</keyword>
<dbReference type="STRING" id="46731.A0A3M6TD80"/>
<proteinExistence type="predicted"/>
<keyword evidence="5" id="KW-1185">Reference proteome</keyword>
<dbReference type="SMART" id="SM00225">
    <property type="entry name" value="BTB"/>
    <property type="match status" value="2"/>
</dbReference>
<dbReference type="SUPFAM" id="SSF54695">
    <property type="entry name" value="POZ domain"/>
    <property type="match status" value="2"/>
</dbReference>
<dbReference type="InterPro" id="IPR011333">
    <property type="entry name" value="SKP1/BTB/POZ_sf"/>
</dbReference>
<dbReference type="PANTHER" id="PTHR46376">
    <property type="entry name" value="LEUCINE-ZIPPER-LIKE TRANSCRIPTIONAL REGULATOR 1"/>
    <property type="match status" value="1"/>
</dbReference>
<evidence type="ECO:0000259" key="3">
    <source>
        <dbReference type="PROSITE" id="PS50097"/>
    </source>
</evidence>
<dbReference type="InterPro" id="IPR015915">
    <property type="entry name" value="Kelch-typ_b-propeller"/>
</dbReference>
<dbReference type="GO" id="GO:0005794">
    <property type="term" value="C:Golgi apparatus"/>
    <property type="evidence" value="ECO:0007669"/>
    <property type="project" value="TreeGrafter"/>
</dbReference>
<sequence length="771" mass="88075">MATGSWSHPPRPFDDVDVEAIDTLSLDFGRFERVNRWKGMPECDEFVGARRSKHTLVAWNDALYVFGGDNGKRMLNDILRFDIKDNSWSRAVTKGTPPAPRYHHSAVIFGSHMLVFGGFTGYILLSLSDLYSNSNLQNKNDLFEYKFSTGQWSEWRLDGRLPPARSAHGAAIYKNNLWIFAGYDGNKRLDDLWTICLTDPNPVWQEVQQSGDRPPTCCNFPLAVVRDSMFVFSGQSGAKITNDMFEFSFLDHRWTRIPSAHLLRGSPPPPQRRYGHSMVPFDRYLYVFGGVADNTLPSDLYRFSLDDKSWEVVQPAQDREVPSGRLFHDADVINNEMYIFGGTIDNNIRSSELYRFQLASYPRCTLRGDFGRLLDSKQFCDMVFIVGKEETQFPAHAAFVAARSPWLRKQLLRAREKLKRANGDRYQDQEVGKPEVKLPEVEVQSFAVTLRYMYTDCIFPLVKDCQGSQEISLIMDVYRLALKLEIGALEALCVQYIESSICQENVLVALDSAARLQLDPLKDFCLRFIVREANYNNIIMSKNFESVPQKLMVEIIRRRQVPQAMVHVPGENQCRSTHPEKTLQQDMMEFFQGARGEDFHDITLMLDGEPIGAHKAVLAARCSYFEAMFRSFMPVNNTVTITIGETIPSRKSFNSLLHYIYHGDVSMPPEDSLYLLSAPYFFGFTNNRLQAFCKQNLEMNVSFENVVEILEAAHRIGAADMKKHALDLVVGHFVKVAKSPNLRRLSRDLLLEILDAIADYLKDSNIAVHPR</sequence>
<dbReference type="CDD" id="cd18309">
    <property type="entry name" value="BTB2_POZ_LZTR1"/>
    <property type="match status" value="1"/>
</dbReference>
<accession>A0A3M6TD80</accession>
<feature type="domain" description="BTB" evidence="3">
    <location>
        <begin position="380"/>
        <end position="456"/>
    </location>
</feature>
<dbReference type="PANTHER" id="PTHR46376:SF1">
    <property type="entry name" value="LEUCINE-ZIPPER-LIKE TRANSCRIPTIONAL REGULATOR 1"/>
    <property type="match status" value="1"/>
</dbReference>
<dbReference type="CDD" id="cd18505">
    <property type="entry name" value="BACK1_LZTR1"/>
    <property type="match status" value="1"/>
</dbReference>
<dbReference type="EMBL" id="RCHS01003838">
    <property type="protein sequence ID" value="RMX39291.1"/>
    <property type="molecule type" value="Genomic_DNA"/>
</dbReference>
<dbReference type="SUPFAM" id="SSF50965">
    <property type="entry name" value="Galactose oxidase, central domain"/>
    <property type="match status" value="1"/>
</dbReference>
<gene>
    <name evidence="4" type="ORF">pdam_00021696</name>
</gene>
<dbReference type="InterPro" id="IPR000210">
    <property type="entry name" value="BTB/POZ_dom"/>
</dbReference>
<reference evidence="4 5" key="1">
    <citation type="journal article" date="2018" name="Sci. Rep.">
        <title>Comparative analysis of the Pocillopora damicornis genome highlights role of immune system in coral evolution.</title>
        <authorList>
            <person name="Cunning R."/>
            <person name="Bay R.A."/>
            <person name="Gillette P."/>
            <person name="Baker A.C."/>
            <person name="Traylor-Knowles N."/>
        </authorList>
    </citation>
    <scope>NUCLEOTIDE SEQUENCE [LARGE SCALE GENOMIC DNA]</scope>
    <source>
        <strain evidence="4">RSMAS</strain>
        <tissue evidence="4">Whole animal</tissue>
    </source>
</reference>
<dbReference type="Pfam" id="PF24681">
    <property type="entry name" value="Kelch_KLHDC2_KLHL20_DRC7"/>
    <property type="match status" value="1"/>
</dbReference>
<comment type="caution">
    <text evidence="4">The sequence shown here is derived from an EMBL/GenBank/DDBJ whole genome shotgun (WGS) entry which is preliminary data.</text>
</comment>
<dbReference type="Gene3D" id="3.30.710.10">
    <property type="entry name" value="Potassium Channel Kv1.1, Chain A"/>
    <property type="match status" value="2"/>
</dbReference>
<dbReference type="Gene3D" id="2.120.10.80">
    <property type="entry name" value="Kelch-type beta propeller"/>
    <property type="match status" value="2"/>
</dbReference>
<dbReference type="Pfam" id="PF00651">
    <property type="entry name" value="BTB"/>
    <property type="match status" value="2"/>
</dbReference>
<dbReference type="PROSITE" id="PS50097">
    <property type="entry name" value="BTB"/>
    <property type="match status" value="2"/>
</dbReference>
<feature type="domain" description="BTB" evidence="3">
    <location>
        <begin position="600"/>
        <end position="669"/>
    </location>
</feature>
<name>A0A3M6TD80_POCDA</name>
<keyword evidence="1" id="KW-0880">Kelch repeat</keyword>
<dbReference type="FunFam" id="2.120.10.80:FF:000090">
    <property type="entry name" value="Leucine-zipper transcriptional regulator 1"/>
    <property type="match status" value="1"/>
</dbReference>
<dbReference type="InterPro" id="IPR011043">
    <property type="entry name" value="Gal_Oxase/kelch_b-propeller"/>
</dbReference>
<dbReference type="AlphaFoldDB" id="A0A3M6TD80"/>
<protein>
    <recommendedName>
        <fullName evidence="3">BTB domain-containing protein</fullName>
    </recommendedName>
</protein>
<dbReference type="InterPro" id="IPR051568">
    <property type="entry name" value="LZTR1/Attractin"/>
</dbReference>
<evidence type="ECO:0000313" key="5">
    <source>
        <dbReference type="Proteomes" id="UP000275408"/>
    </source>
</evidence>
<dbReference type="Proteomes" id="UP000275408">
    <property type="component" value="Unassembled WGS sequence"/>
</dbReference>
<evidence type="ECO:0000256" key="1">
    <source>
        <dbReference type="ARBA" id="ARBA00022441"/>
    </source>
</evidence>
<organism evidence="4 5">
    <name type="scientific">Pocillopora damicornis</name>
    <name type="common">Cauliflower coral</name>
    <name type="synonym">Millepora damicornis</name>
    <dbReference type="NCBI Taxonomy" id="46731"/>
    <lineage>
        <taxon>Eukaryota</taxon>
        <taxon>Metazoa</taxon>
        <taxon>Cnidaria</taxon>
        <taxon>Anthozoa</taxon>
        <taxon>Hexacorallia</taxon>
        <taxon>Scleractinia</taxon>
        <taxon>Astrocoeniina</taxon>
        <taxon>Pocilloporidae</taxon>
        <taxon>Pocillopora</taxon>
    </lineage>
</organism>
<evidence type="ECO:0000256" key="2">
    <source>
        <dbReference type="ARBA" id="ARBA00022737"/>
    </source>
</evidence>
<evidence type="ECO:0000313" key="4">
    <source>
        <dbReference type="EMBL" id="RMX39291.1"/>
    </source>
</evidence>
<dbReference type="OrthoDB" id="10250130at2759"/>